<keyword evidence="2" id="KW-1185">Reference proteome</keyword>
<organism evidence="1 2">
    <name type="scientific">Stenotrophomonas terrae</name>
    <dbReference type="NCBI Taxonomy" id="405446"/>
    <lineage>
        <taxon>Bacteria</taxon>
        <taxon>Pseudomonadati</taxon>
        <taxon>Pseudomonadota</taxon>
        <taxon>Gammaproteobacteria</taxon>
        <taxon>Lysobacterales</taxon>
        <taxon>Lysobacteraceae</taxon>
        <taxon>Stenotrophomonas</taxon>
    </lineage>
</organism>
<dbReference type="EMBL" id="LDJJ01000007">
    <property type="protein sequence ID" value="KRG71772.1"/>
    <property type="molecule type" value="Genomic_DNA"/>
</dbReference>
<dbReference type="AlphaFoldDB" id="A0A0R0CP65"/>
<evidence type="ECO:0000313" key="2">
    <source>
        <dbReference type="Proteomes" id="UP000051863"/>
    </source>
</evidence>
<dbReference type="PATRIC" id="fig|405446.3.peg.3374"/>
<dbReference type="PROSITE" id="PS51257">
    <property type="entry name" value="PROKAR_LIPOPROTEIN"/>
    <property type="match status" value="1"/>
</dbReference>
<dbReference type="RefSeq" id="WP_057626646.1">
    <property type="nucleotide sequence ID" value="NZ_LDJJ01000007.1"/>
</dbReference>
<evidence type="ECO:0000313" key="1">
    <source>
        <dbReference type="EMBL" id="KRG71772.1"/>
    </source>
</evidence>
<sequence>MTYIKRTDVPALTGELVVELDTGALVATSCSCERVATGVAFRAKARAIDAVGAPVLDAEGRPVVTQLSHVAPVSVVDAETPEVISRDCLLAVLGEPVTRPWADVLLSSVSIRVSLAAAPISGPVDAGAVL</sequence>
<comment type="caution">
    <text evidence="1">The sequence shown here is derived from an EMBL/GenBank/DDBJ whole genome shotgun (WGS) entry which is preliminary data.</text>
</comment>
<dbReference type="Proteomes" id="UP000051863">
    <property type="component" value="Unassembled WGS sequence"/>
</dbReference>
<name>A0A0R0CP65_9GAMM</name>
<dbReference type="OrthoDB" id="6055947at2"/>
<reference evidence="1 2" key="1">
    <citation type="submission" date="2015-05" db="EMBL/GenBank/DDBJ databases">
        <title>Genome sequencing and analysis of members of genus Stenotrophomonas.</title>
        <authorList>
            <person name="Patil P.P."/>
            <person name="Midha S."/>
            <person name="Patil P.B."/>
        </authorList>
    </citation>
    <scope>NUCLEOTIDE SEQUENCE [LARGE SCALE GENOMIC DNA]</scope>
    <source>
        <strain evidence="1 2">DSM 18941</strain>
    </source>
</reference>
<gene>
    <name evidence="1" type="ORF">ABB27_02455</name>
</gene>
<protein>
    <submittedName>
        <fullName evidence="1">Uncharacterized protein</fullName>
    </submittedName>
</protein>
<accession>A0A0R0CP65</accession>
<proteinExistence type="predicted"/>